<gene>
    <name evidence="1" type="ORF">DSCOOX_12740</name>
</gene>
<dbReference type="Proteomes" id="UP000422108">
    <property type="component" value="Chromosome"/>
</dbReference>
<evidence type="ECO:0000313" key="1">
    <source>
        <dbReference type="EMBL" id="BBO88094.1"/>
    </source>
</evidence>
<reference evidence="1 2" key="1">
    <citation type="submission" date="2019-11" db="EMBL/GenBank/DDBJ databases">
        <title>Comparative genomics of hydrocarbon-degrading Desulfosarcina strains.</title>
        <authorList>
            <person name="Watanabe M."/>
            <person name="Kojima H."/>
            <person name="Fukui M."/>
        </authorList>
    </citation>
    <scope>NUCLEOTIDE SEQUENCE [LARGE SCALE GENOMIC DNA]</scope>
    <source>
        <strain evidence="2">oXyS1</strain>
    </source>
</reference>
<sequence length="76" mass="8896">MLLFGNHYFARKNTSFYKYVAQNNKREKMTSIDNFLENQAAGIVTYCIYKTQIFIGVFVQALNNSFVCAIYHIAWI</sequence>
<organism evidence="1 2">
    <name type="scientific">Desulfosarcina ovata subsp. ovata</name>
    <dbReference type="NCBI Taxonomy" id="2752305"/>
    <lineage>
        <taxon>Bacteria</taxon>
        <taxon>Pseudomonadati</taxon>
        <taxon>Thermodesulfobacteriota</taxon>
        <taxon>Desulfobacteria</taxon>
        <taxon>Desulfobacterales</taxon>
        <taxon>Desulfosarcinaceae</taxon>
        <taxon>Desulfosarcina</taxon>
    </lineage>
</organism>
<dbReference type="AlphaFoldDB" id="A0A5K8A6U9"/>
<proteinExistence type="predicted"/>
<evidence type="ECO:0000313" key="2">
    <source>
        <dbReference type="Proteomes" id="UP000422108"/>
    </source>
</evidence>
<keyword evidence="2" id="KW-1185">Reference proteome</keyword>
<name>A0A5K8A6U9_9BACT</name>
<protein>
    <submittedName>
        <fullName evidence="1">Uncharacterized protein</fullName>
    </submittedName>
</protein>
<dbReference type="EMBL" id="AP021879">
    <property type="protein sequence ID" value="BBO88094.1"/>
    <property type="molecule type" value="Genomic_DNA"/>
</dbReference>
<accession>A0A5K8A6U9</accession>